<feature type="region of interest" description="Disordered" evidence="1">
    <location>
        <begin position="642"/>
        <end position="698"/>
    </location>
</feature>
<feature type="region of interest" description="Disordered" evidence="1">
    <location>
        <begin position="826"/>
        <end position="882"/>
    </location>
</feature>
<evidence type="ECO:0000313" key="3">
    <source>
        <dbReference type="Proteomes" id="UP001556367"/>
    </source>
</evidence>
<feature type="compositionally biased region" description="Basic and acidic residues" evidence="1">
    <location>
        <begin position="681"/>
        <end position="694"/>
    </location>
</feature>
<feature type="compositionally biased region" description="Acidic residues" evidence="1">
    <location>
        <begin position="445"/>
        <end position="454"/>
    </location>
</feature>
<feature type="compositionally biased region" description="Polar residues" evidence="1">
    <location>
        <begin position="826"/>
        <end position="836"/>
    </location>
</feature>
<feature type="compositionally biased region" description="Low complexity" evidence="1">
    <location>
        <begin position="108"/>
        <end position="132"/>
    </location>
</feature>
<accession>A0ABR3IWT5</accession>
<keyword evidence="3" id="KW-1185">Reference proteome</keyword>
<feature type="compositionally biased region" description="Low complexity" evidence="1">
    <location>
        <begin position="841"/>
        <end position="859"/>
    </location>
</feature>
<evidence type="ECO:0000256" key="1">
    <source>
        <dbReference type="SAM" id="MobiDB-lite"/>
    </source>
</evidence>
<feature type="compositionally biased region" description="Polar residues" evidence="1">
    <location>
        <begin position="430"/>
        <end position="444"/>
    </location>
</feature>
<feature type="region of interest" description="Disordered" evidence="1">
    <location>
        <begin position="917"/>
        <end position="938"/>
    </location>
</feature>
<feature type="region of interest" description="Disordered" evidence="1">
    <location>
        <begin position="43"/>
        <end position="132"/>
    </location>
</feature>
<feature type="region of interest" description="Disordered" evidence="1">
    <location>
        <begin position="591"/>
        <end position="619"/>
    </location>
</feature>
<feature type="compositionally biased region" description="Basic residues" evidence="1">
    <location>
        <begin position="49"/>
        <end position="61"/>
    </location>
</feature>
<feature type="compositionally biased region" description="Acidic residues" evidence="1">
    <location>
        <begin position="648"/>
        <end position="660"/>
    </location>
</feature>
<proteinExistence type="predicted"/>
<feature type="region of interest" description="Disordered" evidence="1">
    <location>
        <begin position="241"/>
        <end position="261"/>
    </location>
</feature>
<feature type="compositionally biased region" description="Low complexity" evidence="1">
    <location>
        <begin position="661"/>
        <end position="672"/>
    </location>
</feature>
<reference evidence="3" key="1">
    <citation type="submission" date="2024-06" db="EMBL/GenBank/DDBJ databases">
        <title>Multi-omics analyses provide insights into the biosynthesis of the anticancer antibiotic pleurotin in Hohenbuehelia grisea.</title>
        <authorList>
            <person name="Weaver J.A."/>
            <person name="Alberti F."/>
        </authorList>
    </citation>
    <scope>NUCLEOTIDE SEQUENCE [LARGE SCALE GENOMIC DNA]</scope>
    <source>
        <strain evidence="3">T-177</strain>
    </source>
</reference>
<dbReference type="Proteomes" id="UP001556367">
    <property type="component" value="Unassembled WGS sequence"/>
</dbReference>
<feature type="compositionally biased region" description="Low complexity" evidence="1">
    <location>
        <begin position="314"/>
        <end position="357"/>
    </location>
</feature>
<sequence>MPVTHTAIQLVQHMMPPPPTNALPGFSHKSFADDHPYPHAYVSDESCLPRHRPQRRRHIHSPYRSAHSPPYPSCSGLYSTPGKQKRARGRSHTQSPHRHFFAPHLAFTTTSSSPSTPSTSLAASSSSSSYPSPLTHPLDYPLSCVADLNLELEDLPAALLHISLDDSLPCQLTRTHTSTHCRSSFEPPIALDTRLEANHRFSASDPSSLHEPLFAATVQDPPPISPQLRTLGASRIAISQAQTQTHYPSPPPTHSNPKRSVPLPTIAAISAQGRQRKRPLRMMPEAHGEVPERHDFTSEPPHDVSPLSPPPTIPTSTLTLPPSPTRTTGRSSECASSSHSEQNGQPQQLLSPVSPQSEWALSPIPLASDDGSVADNSDCDPSDSMFASSAGYPSPALTRPFLPLLEIPDDAASGCDSDLNSADDWASISDRATTPTPVTASSNTEVEEEDDEVLDDKLWDNEDIEERDECDFDSVTGKPSQAGWVVDDDRSIDDDVDASLRSAGFDRNPFAIQSPALDDDHFDHLVASPAMSTHQLPQLDELDLDFAFSEPLTSSPRPASLRVFQELPADDLPSNSTLDLDNEMLLRSPMHRSSRALSTVDDSAPPPRAKRDWEMFSSDDVTHPPPLNFRARGMALRKSTEALRADEETGDILDGIESEESSPVSTSSLLLLDNNGAPVVPERRSPSPEARSTEPDADLDLPALLARTTSFLDDDSGLSTDAQVDPTVLARLEPDILTRVPMPVLARADPDLLRLHSLRARAMAAERAARQKESAALESGNVWVRAEARREKRREKERAREVGALLRLKLGLPGKSAAASTNAILSEPSTSTQQLPQIDEISPPSSTDITPDSTFDGPPLDIPPPLPVPIIGKRKKSKRESELKLGVKGTANTMAGLVARMMFRRRNETLRTMTGRRPSVHDATTMGQGPAGQRLHRSPSRLGISTSALETEGAADEGDAEMAVDCDENGDDLDFLPTFPIYSPPETHLDEMALDFA</sequence>
<evidence type="ECO:0000313" key="2">
    <source>
        <dbReference type="EMBL" id="KAL0947825.1"/>
    </source>
</evidence>
<protein>
    <submittedName>
        <fullName evidence="2">Uncharacterized protein</fullName>
    </submittedName>
</protein>
<dbReference type="EMBL" id="JASNQZ010000015">
    <property type="protein sequence ID" value="KAL0947825.1"/>
    <property type="molecule type" value="Genomic_DNA"/>
</dbReference>
<comment type="caution">
    <text evidence="2">The sequence shown here is derived from an EMBL/GenBank/DDBJ whole genome shotgun (WGS) entry which is preliminary data.</text>
</comment>
<feature type="compositionally biased region" description="Basic and acidic residues" evidence="1">
    <location>
        <begin position="288"/>
        <end position="302"/>
    </location>
</feature>
<organism evidence="2 3">
    <name type="scientific">Hohenbuehelia grisea</name>
    <dbReference type="NCBI Taxonomy" id="104357"/>
    <lineage>
        <taxon>Eukaryota</taxon>
        <taxon>Fungi</taxon>
        <taxon>Dikarya</taxon>
        <taxon>Basidiomycota</taxon>
        <taxon>Agaricomycotina</taxon>
        <taxon>Agaricomycetes</taxon>
        <taxon>Agaricomycetidae</taxon>
        <taxon>Agaricales</taxon>
        <taxon>Pleurotineae</taxon>
        <taxon>Pleurotaceae</taxon>
        <taxon>Hohenbuehelia</taxon>
    </lineage>
</organism>
<feature type="compositionally biased region" description="Basic residues" evidence="1">
    <location>
        <begin position="83"/>
        <end position="101"/>
    </location>
</feature>
<feature type="region of interest" description="Disordered" evidence="1">
    <location>
        <begin position="288"/>
        <end position="455"/>
    </location>
</feature>
<gene>
    <name evidence="2" type="ORF">HGRIS_013893</name>
</gene>
<name>A0ABR3IWT5_9AGAR</name>